<reference evidence="2 3" key="1">
    <citation type="submission" date="2018-12" db="EMBL/GenBank/DDBJ databases">
        <title>Draft genome sequence of Xylaria grammica IHI A82.</title>
        <authorList>
            <person name="Buettner E."/>
            <person name="Kellner H."/>
        </authorList>
    </citation>
    <scope>NUCLEOTIDE SEQUENCE [LARGE SCALE GENOMIC DNA]</scope>
    <source>
        <strain evidence="2 3">IHI A82</strain>
    </source>
</reference>
<gene>
    <name evidence="2" type="ORF">EKO27_g2140</name>
</gene>
<feature type="signal peptide" evidence="1">
    <location>
        <begin position="1"/>
        <end position="26"/>
    </location>
</feature>
<dbReference type="InterPro" id="IPR051057">
    <property type="entry name" value="PI-PLC_domain"/>
</dbReference>
<dbReference type="Gene3D" id="3.20.20.190">
    <property type="entry name" value="Phosphatidylinositol (PI) phosphodiesterase"/>
    <property type="match status" value="1"/>
</dbReference>
<dbReference type="PROSITE" id="PS50007">
    <property type="entry name" value="PIPLC_X_DOMAIN"/>
    <property type="match status" value="1"/>
</dbReference>
<dbReference type="AlphaFoldDB" id="A0A439DET8"/>
<proteinExistence type="predicted"/>
<protein>
    <recommendedName>
        <fullName evidence="4">Phosphatidylinositol-specific phospholipase C X domain-containing protein</fullName>
    </recommendedName>
</protein>
<dbReference type="GO" id="GO:0008081">
    <property type="term" value="F:phosphoric diester hydrolase activity"/>
    <property type="evidence" value="ECO:0007669"/>
    <property type="project" value="InterPro"/>
</dbReference>
<feature type="chain" id="PRO_5019093905" description="Phosphatidylinositol-specific phospholipase C X domain-containing protein" evidence="1">
    <location>
        <begin position="27"/>
        <end position="420"/>
    </location>
</feature>
<evidence type="ECO:0000313" key="2">
    <source>
        <dbReference type="EMBL" id="RWA12931.1"/>
    </source>
</evidence>
<dbReference type="PANTHER" id="PTHR13593:SF116">
    <property type="entry name" value="PLC-LIKE PHOSPHODIESTERASE"/>
    <property type="match status" value="1"/>
</dbReference>
<keyword evidence="3" id="KW-1185">Reference proteome</keyword>
<dbReference type="InterPro" id="IPR017946">
    <property type="entry name" value="PLC-like_Pdiesterase_TIM-brl"/>
</dbReference>
<dbReference type="PANTHER" id="PTHR13593">
    <property type="match status" value="1"/>
</dbReference>
<evidence type="ECO:0008006" key="4">
    <source>
        <dbReference type="Google" id="ProtNLM"/>
    </source>
</evidence>
<accession>A0A439DET8</accession>
<dbReference type="SUPFAM" id="SSF51695">
    <property type="entry name" value="PLC-like phosphodiesterases"/>
    <property type="match status" value="1"/>
</dbReference>
<evidence type="ECO:0000313" key="3">
    <source>
        <dbReference type="Proteomes" id="UP000286045"/>
    </source>
</evidence>
<comment type="caution">
    <text evidence="2">The sequence shown here is derived from an EMBL/GenBank/DDBJ whole genome shotgun (WGS) entry which is preliminary data.</text>
</comment>
<keyword evidence="1" id="KW-0732">Signal</keyword>
<dbReference type="GO" id="GO:0006629">
    <property type="term" value="P:lipid metabolic process"/>
    <property type="evidence" value="ECO:0007669"/>
    <property type="project" value="InterPro"/>
</dbReference>
<sequence length="420" mass="45834">MRFSIGISTQFLARFALVTVVAVATGDGGGGGGGNSLGRFALDKILRDARDVFGELDDESSAPASTFYGHGHGYGYNKYARWMAGLPDEVPLTHLNIPGTHDAATWNYTQTAQDGLANATRCDGTTPRPARVYRCQQRSIVGALEAGIRFFDLRFALDPLSGRLVFWHGPALLSVTAGVEDVLFGFYDWLDRHPEEMVLLSFQYEKGTRVNATSDATVQRKLFDTLTSGAAARYVDQGRGQLDHPTLGIAMTNGVRAVVLFRRFDLDMLPPEFERAMPGLHMAPGKWIDNSRAFELVYNDTAASGGGGAGTAFIEDFYHPDDYTTVKENIDAKFEAVASHLQQAATENFDNLFVTFTSGTHVEVDPPVYPDVMALGSGEELGINHRVLDLLGGMKGKRLGVVVMDFFEEPSGLIDLLLDF</sequence>
<dbReference type="STRING" id="363999.A0A439DET8"/>
<organism evidence="2 3">
    <name type="scientific">Xylaria grammica</name>
    <dbReference type="NCBI Taxonomy" id="363999"/>
    <lineage>
        <taxon>Eukaryota</taxon>
        <taxon>Fungi</taxon>
        <taxon>Dikarya</taxon>
        <taxon>Ascomycota</taxon>
        <taxon>Pezizomycotina</taxon>
        <taxon>Sordariomycetes</taxon>
        <taxon>Xylariomycetidae</taxon>
        <taxon>Xylariales</taxon>
        <taxon>Xylariaceae</taxon>
        <taxon>Xylaria</taxon>
    </lineage>
</organism>
<dbReference type="EMBL" id="RYZI01000038">
    <property type="protein sequence ID" value="RWA12931.1"/>
    <property type="molecule type" value="Genomic_DNA"/>
</dbReference>
<dbReference type="Proteomes" id="UP000286045">
    <property type="component" value="Unassembled WGS sequence"/>
</dbReference>
<evidence type="ECO:0000256" key="1">
    <source>
        <dbReference type="SAM" id="SignalP"/>
    </source>
</evidence>
<name>A0A439DET8_9PEZI</name>